<dbReference type="EC" id="2.1.1.242" evidence="1"/>
<dbReference type="GO" id="GO:0005737">
    <property type="term" value="C:cytoplasm"/>
    <property type="evidence" value="ECO:0007669"/>
    <property type="project" value="UniProtKB-SubCell"/>
</dbReference>
<dbReference type="EMBL" id="PIPQ01000009">
    <property type="protein sequence ID" value="RUO37958.1"/>
    <property type="molecule type" value="Genomic_DNA"/>
</dbReference>
<dbReference type="GO" id="GO:0008990">
    <property type="term" value="F:rRNA (guanine-N2-)-methyltransferase activity"/>
    <property type="evidence" value="ECO:0007669"/>
    <property type="project" value="UniProtKB-UniRule"/>
</dbReference>
<keyword evidence="3" id="KW-1185">Reference proteome</keyword>
<keyword evidence="1 2" id="KW-0808">Transferase</keyword>
<dbReference type="SUPFAM" id="SSF53335">
    <property type="entry name" value="S-adenosyl-L-methionine-dependent methyltransferases"/>
    <property type="match status" value="1"/>
</dbReference>
<sequence length="257" mass="28040">MSVPLVTDCPELTAAACTLAQAYGLPNELKEEPFYLELFLDGLALVWRTRTDLQPLRLSFTDGPQAWRQQQGGGRQEAVVRALGIAKGFRPSVLDATAGLGRDGMMLAHAGCQVYLLERHPAVHALLDQAVVHAKQDERIGGWVQERVQVLPRGSLIESETITGQLQAIHPQAVYLDPMFPERGKTAAVKKDMQMLQALVGGDEDADALLPAALALASHRVVVKRPSSAPFLAGQTPSSQIKTKKHRFDVYVKKAYS</sequence>
<gene>
    <name evidence="1" type="primary">rsmJ</name>
    <name evidence="2" type="ORF">CWE15_10590</name>
</gene>
<keyword evidence="1" id="KW-0698">rRNA processing</keyword>
<feature type="binding site" evidence="1">
    <location>
        <position position="177"/>
    </location>
    <ligand>
        <name>S-adenosyl-L-methionine</name>
        <dbReference type="ChEBI" id="CHEBI:59789"/>
    </ligand>
</feature>
<comment type="similarity">
    <text evidence="1">Belongs to the methyltransferase superfamily. RsmJ family.</text>
</comment>
<dbReference type="Pfam" id="PF04445">
    <property type="entry name" value="SAM_MT"/>
    <property type="match status" value="1"/>
</dbReference>
<dbReference type="RefSeq" id="WP_126758056.1">
    <property type="nucleotide sequence ID" value="NZ_PIPQ01000009.1"/>
</dbReference>
<feature type="binding site" evidence="1">
    <location>
        <begin position="118"/>
        <end position="119"/>
    </location>
    <ligand>
        <name>S-adenosyl-L-methionine</name>
        <dbReference type="ChEBI" id="CHEBI:59789"/>
    </ligand>
</feature>
<evidence type="ECO:0000313" key="2">
    <source>
        <dbReference type="EMBL" id="RUO37958.1"/>
    </source>
</evidence>
<dbReference type="HAMAP" id="MF_01523">
    <property type="entry name" value="16SrRNA_methyltr_J"/>
    <property type="match status" value="1"/>
</dbReference>
<keyword evidence="1 2" id="KW-0489">Methyltransferase</keyword>
<dbReference type="AlphaFoldDB" id="A0A432WW14"/>
<evidence type="ECO:0000313" key="3">
    <source>
        <dbReference type="Proteomes" id="UP000286976"/>
    </source>
</evidence>
<dbReference type="Proteomes" id="UP000286976">
    <property type="component" value="Unassembled WGS sequence"/>
</dbReference>
<dbReference type="PANTHER" id="PTHR36112:SF1">
    <property type="entry name" value="RIBOSOMAL RNA SMALL SUBUNIT METHYLTRANSFERASE J"/>
    <property type="match status" value="1"/>
</dbReference>
<dbReference type="OrthoDB" id="3191794at2"/>
<reference evidence="2 3" key="1">
    <citation type="journal article" date="2011" name="Front. Microbiol.">
        <title>Genomic signatures of strain selection and enhancement in Bacillus atrophaeus var. globigii, a historical biowarfare simulant.</title>
        <authorList>
            <person name="Gibbons H.S."/>
            <person name="Broomall S.M."/>
            <person name="McNew L.A."/>
            <person name="Daligault H."/>
            <person name="Chapman C."/>
            <person name="Bruce D."/>
            <person name="Karavis M."/>
            <person name="Krepps M."/>
            <person name="McGregor P.A."/>
            <person name="Hong C."/>
            <person name="Park K.H."/>
            <person name="Akmal A."/>
            <person name="Feldman A."/>
            <person name="Lin J.S."/>
            <person name="Chang W.E."/>
            <person name="Higgs B.W."/>
            <person name="Demirev P."/>
            <person name="Lindquist J."/>
            <person name="Liem A."/>
            <person name="Fochler E."/>
            <person name="Read T.D."/>
            <person name="Tapia R."/>
            <person name="Johnson S."/>
            <person name="Bishop-Lilly K.A."/>
            <person name="Detter C."/>
            <person name="Han C."/>
            <person name="Sozhamannan S."/>
            <person name="Rosenzweig C.N."/>
            <person name="Skowronski E.W."/>
        </authorList>
    </citation>
    <scope>NUCLEOTIDE SEQUENCE [LARGE SCALE GENOMIC DNA]</scope>
    <source>
        <strain evidence="2 3">AIT1</strain>
    </source>
</reference>
<keyword evidence="1" id="KW-0949">S-adenosyl-L-methionine</keyword>
<dbReference type="InterPro" id="IPR029063">
    <property type="entry name" value="SAM-dependent_MTases_sf"/>
</dbReference>
<name>A0A432WW14_9GAMM</name>
<accession>A0A432WW14</accession>
<comment type="function">
    <text evidence="1">Specifically methylates the guanosine in position 1516 of 16S rRNA.</text>
</comment>
<comment type="subcellular location">
    <subcellularLocation>
        <location evidence="1">Cytoplasm</location>
    </subcellularLocation>
</comment>
<dbReference type="InterPro" id="IPR007536">
    <property type="entry name" value="16SrRNA_methylTrfase_J"/>
</dbReference>
<dbReference type="PANTHER" id="PTHR36112">
    <property type="entry name" value="RIBOSOMAL RNA SMALL SUBUNIT METHYLTRANSFERASE J"/>
    <property type="match status" value="1"/>
</dbReference>
<dbReference type="Gene3D" id="3.40.50.150">
    <property type="entry name" value="Vaccinia Virus protein VP39"/>
    <property type="match status" value="1"/>
</dbReference>
<comment type="catalytic activity">
    <reaction evidence="1">
        <text>guanosine(1516) in 16S rRNA + S-adenosyl-L-methionine = N(2)-methylguanosine(1516) in 16S rRNA + S-adenosyl-L-homocysteine + H(+)</text>
        <dbReference type="Rhea" id="RHEA:43220"/>
        <dbReference type="Rhea" id="RHEA-COMP:10412"/>
        <dbReference type="Rhea" id="RHEA-COMP:10413"/>
        <dbReference type="ChEBI" id="CHEBI:15378"/>
        <dbReference type="ChEBI" id="CHEBI:57856"/>
        <dbReference type="ChEBI" id="CHEBI:59789"/>
        <dbReference type="ChEBI" id="CHEBI:74269"/>
        <dbReference type="ChEBI" id="CHEBI:74481"/>
        <dbReference type="EC" id="2.1.1.242"/>
    </reaction>
</comment>
<comment type="caution">
    <text evidence="1">Lacks conserved residue(s) required for the propagation of feature annotation.</text>
</comment>
<protein>
    <recommendedName>
        <fullName evidence="1">Ribosomal RNA small subunit methyltransferase J</fullName>
        <ecNumber evidence="1">2.1.1.242</ecNumber>
    </recommendedName>
    <alternativeName>
        <fullName evidence="1">16S rRNA m2G1516 methyltransferase</fullName>
    </alternativeName>
    <alternativeName>
        <fullName evidence="1">rRNA (guanine-N(2)-)-methyltransferase</fullName>
    </alternativeName>
</protein>
<evidence type="ECO:0000256" key="1">
    <source>
        <dbReference type="HAMAP-Rule" id="MF_01523"/>
    </source>
</evidence>
<organism evidence="2 3">
    <name type="scientific">Aliidiomarina taiwanensis</name>
    <dbReference type="NCBI Taxonomy" id="946228"/>
    <lineage>
        <taxon>Bacteria</taxon>
        <taxon>Pseudomonadati</taxon>
        <taxon>Pseudomonadota</taxon>
        <taxon>Gammaproteobacteria</taxon>
        <taxon>Alteromonadales</taxon>
        <taxon>Idiomarinaceae</taxon>
        <taxon>Aliidiomarina</taxon>
    </lineage>
</organism>
<proteinExistence type="inferred from homology"/>
<feature type="binding site" evidence="1">
    <location>
        <begin position="102"/>
        <end position="103"/>
    </location>
    <ligand>
        <name>S-adenosyl-L-methionine</name>
        <dbReference type="ChEBI" id="CHEBI:59789"/>
    </ligand>
</feature>
<comment type="caution">
    <text evidence="2">The sequence shown here is derived from an EMBL/GenBank/DDBJ whole genome shotgun (WGS) entry which is preliminary data.</text>
</comment>
<keyword evidence="1" id="KW-0963">Cytoplasm</keyword>